<dbReference type="Pfam" id="PF06718">
    <property type="entry name" value="DUF1203"/>
    <property type="match status" value="1"/>
</dbReference>
<reference evidence="1 2" key="1">
    <citation type="submission" date="2017-07" db="EMBL/GenBank/DDBJ databases">
        <title>Draft whole genome sequences of clinical Proprionibacteriaceae strains.</title>
        <authorList>
            <person name="Bernier A.-M."/>
            <person name="Bernard K."/>
            <person name="Domingo M.-C."/>
        </authorList>
    </citation>
    <scope>NUCLEOTIDE SEQUENCE [LARGE SCALE GENOMIC DNA]</scope>
    <source>
        <strain evidence="1 2">NML 030167</strain>
    </source>
</reference>
<dbReference type="Proteomes" id="UP000215896">
    <property type="component" value="Unassembled WGS sequence"/>
</dbReference>
<evidence type="ECO:0000313" key="1">
    <source>
        <dbReference type="EMBL" id="OYO10484.1"/>
    </source>
</evidence>
<comment type="caution">
    <text evidence="1">The sequence shown here is derived from an EMBL/GenBank/DDBJ whole genome shotgun (WGS) entry which is preliminary data.</text>
</comment>
<proteinExistence type="predicted"/>
<evidence type="ECO:0000313" key="2">
    <source>
        <dbReference type="Proteomes" id="UP000215896"/>
    </source>
</evidence>
<accession>A0A255GC74</accession>
<dbReference type="RefSeq" id="WP_094358204.1">
    <property type="nucleotide sequence ID" value="NZ_NMVK01000016.1"/>
</dbReference>
<organism evidence="1 2">
    <name type="scientific">Enemella evansiae</name>
    <dbReference type="NCBI Taxonomy" id="2016499"/>
    <lineage>
        <taxon>Bacteria</taxon>
        <taxon>Bacillati</taxon>
        <taxon>Actinomycetota</taxon>
        <taxon>Actinomycetes</taxon>
        <taxon>Propionibacteriales</taxon>
        <taxon>Propionibacteriaceae</taxon>
        <taxon>Enemella</taxon>
    </lineage>
</organism>
<evidence type="ECO:0008006" key="3">
    <source>
        <dbReference type="Google" id="ProtNLM"/>
    </source>
</evidence>
<sequence length="154" mass="16899">MEFTIKPIEASELTSIRSTGVGAGGVPNENVTLSAGQQLRCCLRRSEEGERLLLISYAPLSAERPWREAGPVFVHAEECPEPFEEGLPEWLDDGPRVLRAYDTDGSMLYRYNRIVPAGAGVRAALAEQFAAPEVAEVHLRNELAQCYIAKAVRG</sequence>
<dbReference type="InterPro" id="IPR009593">
    <property type="entry name" value="DUF1203"/>
</dbReference>
<keyword evidence="2" id="KW-1185">Reference proteome</keyword>
<gene>
    <name evidence="1" type="ORF">CGZ94_15805</name>
</gene>
<dbReference type="EMBL" id="NMVO01000016">
    <property type="protein sequence ID" value="OYO10484.1"/>
    <property type="molecule type" value="Genomic_DNA"/>
</dbReference>
<name>A0A255GC74_9ACTN</name>
<protein>
    <recommendedName>
        <fullName evidence="3">DUF1203 domain-containing protein</fullName>
    </recommendedName>
</protein>
<dbReference type="PIRSF" id="PIRSF034110">
    <property type="entry name" value="DUF1203"/>
    <property type="match status" value="1"/>
</dbReference>
<dbReference type="AlphaFoldDB" id="A0A255GC74"/>